<evidence type="ECO:0000313" key="2">
    <source>
        <dbReference type="EMBL" id="MBE4907548.1"/>
    </source>
</evidence>
<dbReference type="PANTHER" id="PTHR41878">
    <property type="entry name" value="LEXA REPRESSOR-RELATED"/>
    <property type="match status" value="1"/>
</dbReference>
<dbReference type="Gene3D" id="3.10.290.30">
    <property type="entry name" value="MM3350-like"/>
    <property type="match status" value="1"/>
</dbReference>
<dbReference type="Pfam" id="PF07929">
    <property type="entry name" value="PRiA4_ORF3"/>
    <property type="match status" value="1"/>
</dbReference>
<accession>A0ABR9QGC9</accession>
<dbReference type="EMBL" id="JADCLJ010000011">
    <property type="protein sequence ID" value="MBE4907548.1"/>
    <property type="molecule type" value="Genomic_DNA"/>
</dbReference>
<dbReference type="Proteomes" id="UP001516662">
    <property type="component" value="Unassembled WGS sequence"/>
</dbReference>
<protein>
    <submittedName>
        <fullName evidence="2">Plasmid pRiA4b ORF-3 family protein</fullName>
    </submittedName>
</protein>
<organism evidence="2 3">
    <name type="scientific">Litchfieldia luteola</name>
    <dbReference type="NCBI Taxonomy" id="682179"/>
    <lineage>
        <taxon>Bacteria</taxon>
        <taxon>Bacillati</taxon>
        <taxon>Bacillota</taxon>
        <taxon>Bacilli</taxon>
        <taxon>Bacillales</taxon>
        <taxon>Bacillaceae</taxon>
        <taxon>Litchfieldia</taxon>
    </lineage>
</organism>
<feature type="domain" description="Plasmid pRiA4b Orf3-like" evidence="1">
    <location>
        <begin position="2"/>
        <end position="142"/>
    </location>
</feature>
<gene>
    <name evidence="2" type="ORF">IMZ08_05655</name>
</gene>
<keyword evidence="3" id="KW-1185">Reference proteome</keyword>
<dbReference type="InterPro" id="IPR012912">
    <property type="entry name" value="Plasmid_pRiA4b_Orf3-like"/>
</dbReference>
<dbReference type="RefSeq" id="WP_193535026.1">
    <property type="nucleotide sequence ID" value="NZ_JADCLJ010000011.1"/>
</dbReference>
<dbReference type="InterPro" id="IPR024047">
    <property type="entry name" value="MM3350-like_sf"/>
</dbReference>
<sequence length="166" mass="19382">MIYQLKITLTSTIPIIWRRLQVSSKMSFANLHETLQILFEWEGDHLYLFEVIRSDGKMIKNHGVTIGPNDLLAEEVTLSGVDSTIENWLTKEKDICRYIYDFGNYWQHEIILEKIIDIGESTYFYPICRKAVGEAPVEYLLGSNKLGNEELRKAINQQLKNLWDKI</sequence>
<evidence type="ECO:0000259" key="1">
    <source>
        <dbReference type="Pfam" id="PF07929"/>
    </source>
</evidence>
<dbReference type="SUPFAM" id="SSF159941">
    <property type="entry name" value="MM3350-like"/>
    <property type="match status" value="1"/>
</dbReference>
<name>A0ABR9QGC9_9BACI</name>
<reference evidence="2 3" key="1">
    <citation type="submission" date="2020-10" db="EMBL/GenBank/DDBJ databases">
        <title>Bacillus sp. HD4P25, an endophyte from a halophyte.</title>
        <authorList>
            <person name="Sun J.-Q."/>
        </authorList>
    </citation>
    <scope>NUCLEOTIDE SEQUENCE [LARGE SCALE GENOMIC DNA]</scope>
    <source>
        <strain evidence="2 3">YIM 93174</strain>
    </source>
</reference>
<proteinExistence type="predicted"/>
<dbReference type="PANTHER" id="PTHR41878:SF1">
    <property type="entry name" value="TNPR PROTEIN"/>
    <property type="match status" value="1"/>
</dbReference>
<evidence type="ECO:0000313" key="3">
    <source>
        <dbReference type="Proteomes" id="UP001516662"/>
    </source>
</evidence>
<comment type="caution">
    <text evidence="2">The sequence shown here is derived from an EMBL/GenBank/DDBJ whole genome shotgun (WGS) entry which is preliminary data.</text>
</comment>